<dbReference type="Gene3D" id="2.40.440.10">
    <property type="entry name" value="L,D-transpeptidase catalytic domain-like"/>
    <property type="match status" value="1"/>
</dbReference>
<dbReference type="InterPro" id="IPR038054">
    <property type="entry name" value="LD_TPept-like_central_sf"/>
</dbReference>
<organism evidence="10 11">
    <name type="scientific">Candidatus Coprovicinus avistercoris</name>
    <dbReference type="NCBI Taxonomy" id="2840754"/>
    <lineage>
        <taxon>Bacteria</taxon>
        <taxon>Bacillati</taxon>
        <taxon>Actinomycetota</taxon>
        <taxon>Coriobacteriia</taxon>
        <taxon>Coriobacteriales</taxon>
        <taxon>Coriobacteriaceae</taxon>
        <taxon>Coriobacteriaceae incertae sedis</taxon>
        <taxon>Candidatus Coprovicinus</taxon>
    </lineage>
</organism>
<evidence type="ECO:0000256" key="1">
    <source>
        <dbReference type="ARBA" id="ARBA00004752"/>
    </source>
</evidence>
<comment type="pathway">
    <text evidence="1 6">Cell wall biogenesis; peptidoglycan biosynthesis.</text>
</comment>
<dbReference type="InterPro" id="IPR005490">
    <property type="entry name" value="LD_TPept_cat_dom"/>
</dbReference>
<evidence type="ECO:0000259" key="9">
    <source>
        <dbReference type="PROSITE" id="PS52029"/>
    </source>
</evidence>
<dbReference type="GO" id="GO:0071555">
    <property type="term" value="P:cell wall organization"/>
    <property type="evidence" value="ECO:0007669"/>
    <property type="project" value="UniProtKB-UniRule"/>
</dbReference>
<proteinExistence type="predicted"/>
<dbReference type="InterPro" id="IPR050979">
    <property type="entry name" value="LD-transpeptidase"/>
</dbReference>
<keyword evidence="5 6" id="KW-0961">Cell wall biogenesis/degradation</keyword>
<evidence type="ECO:0000256" key="3">
    <source>
        <dbReference type="ARBA" id="ARBA00022960"/>
    </source>
</evidence>
<dbReference type="GO" id="GO:0071972">
    <property type="term" value="F:peptidoglycan L,D-transpeptidase activity"/>
    <property type="evidence" value="ECO:0007669"/>
    <property type="project" value="TreeGrafter"/>
</dbReference>
<reference evidence="10" key="1">
    <citation type="submission" date="2020-10" db="EMBL/GenBank/DDBJ databases">
        <authorList>
            <person name="Gilroy R."/>
        </authorList>
    </citation>
    <scope>NUCLEOTIDE SEQUENCE</scope>
    <source>
        <strain evidence="10">ChiHjej12B11-29160</strain>
    </source>
</reference>
<dbReference type="InterPro" id="IPR022029">
    <property type="entry name" value="YoaR-like_PG-bd"/>
</dbReference>
<keyword evidence="8" id="KW-0812">Transmembrane</keyword>
<evidence type="ECO:0000256" key="6">
    <source>
        <dbReference type="PROSITE-ProRule" id="PRU01373"/>
    </source>
</evidence>
<dbReference type="SUPFAM" id="SSF141523">
    <property type="entry name" value="L,D-transpeptidase catalytic domain-like"/>
    <property type="match status" value="1"/>
</dbReference>
<feature type="region of interest" description="Disordered" evidence="7">
    <location>
        <begin position="1"/>
        <end position="40"/>
    </location>
</feature>
<dbReference type="PANTHER" id="PTHR30582">
    <property type="entry name" value="L,D-TRANSPEPTIDASE"/>
    <property type="match status" value="1"/>
</dbReference>
<dbReference type="GO" id="GO:0018104">
    <property type="term" value="P:peptidoglycan-protein cross-linking"/>
    <property type="evidence" value="ECO:0007669"/>
    <property type="project" value="TreeGrafter"/>
</dbReference>
<dbReference type="PROSITE" id="PS52029">
    <property type="entry name" value="LD_TPASE"/>
    <property type="match status" value="1"/>
</dbReference>
<evidence type="ECO:0000313" key="10">
    <source>
        <dbReference type="EMBL" id="HIU23420.1"/>
    </source>
</evidence>
<dbReference type="GO" id="GO:0008360">
    <property type="term" value="P:regulation of cell shape"/>
    <property type="evidence" value="ECO:0007669"/>
    <property type="project" value="UniProtKB-UniRule"/>
</dbReference>
<dbReference type="Pfam" id="PF12229">
    <property type="entry name" value="PG_binding_4"/>
    <property type="match status" value="1"/>
</dbReference>
<evidence type="ECO:0000313" key="11">
    <source>
        <dbReference type="Proteomes" id="UP000824078"/>
    </source>
</evidence>
<keyword evidence="8" id="KW-0472">Membrane</keyword>
<evidence type="ECO:0000256" key="7">
    <source>
        <dbReference type="SAM" id="MobiDB-lite"/>
    </source>
</evidence>
<dbReference type="Proteomes" id="UP000824078">
    <property type="component" value="Unassembled WGS sequence"/>
</dbReference>
<name>A0A9D1L444_9ACTN</name>
<comment type="caution">
    <text evidence="10">The sequence shown here is derived from an EMBL/GenBank/DDBJ whole genome shotgun (WGS) entry which is preliminary data.</text>
</comment>
<feature type="active site" description="Proton donor/acceptor" evidence="6">
    <location>
        <position position="466"/>
    </location>
</feature>
<dbReference type="GO" id="GO:0016740">
    <property type="term" value="F:transferase activity"/>
    <property type="evidence" value="ECO:0007669"/>
    <property type="project" value="UniProtKB-KW"/>
</dbReference>
<protein>
    <submittedName>
        <fullName evidence="10">L,D-transpeptidase family protein</fullName>
    </submittedName>
</protein>
<gene>
    <name evidence="10" type="ORF">IAD17_00630</name>
</gene>
<sequence>MPIHNMHMAATSKHGGHGKHSSQNHVNQQNKKSSDNSHNKQTHYKRAGIVAGIIVGVLLIIYLAGVAFFSSHFMPHTTLAGKDVSLQSVDDLANDLNSTVDNFSATVTGDNIQVDFTGEDVGLGIDARAFVSGAHGSENPWAWPIGLFQEHTFDTSFGATVDQERVSELLSEPIANVNANGTDPVDAKVAYDAESTSFTVVPETYGTSIDEEACVAYVVSALENLESDIVLDDTCLKQPAKKSDDPTLATGIENANKLLTGDIKLTFNGTEAATVTNEMIGNWVVVADDGTASLDENAVSTWATNELAPKLNTVGTTRTYTRPDGVQLSVSGGTYGWAIDAGALAKALSEQIKQGSNAALEIPTQQTAAVWSGQGAQDWGNTYIDLSIGEQYARFYKDGQLVWESACVTGNTSEGRYTPTGVYAVNSNKGTDQTLIGFDEDGDGEPDYRSHVNFWIPFIDNLIAFHDADWRGSFGGDIYTYNGSHGCVNLPYDKAQALYDLADVGTTVVVHD</sequence>
<keyword evidence="3 6" id="KW-0133">Cell shape</keyword>
<feature type="domain" description="L,D-TPase catalytic" evidence="9">
    <location>
        <begin position="382"/>
        <end position="511"/>
    </location>
</feature>
<evidence type="ECO:0000256" key="2">
    <source>
        <dbReference type="ARBA" id="ARBA00022679"/>
    </source>
</evidence>
<feature type="transmembrane region" description="Helical" evidence="8">
    <location>
        <begin position="47"/>
        <end position="69"/>
    </location>
</feature>
<dbReference type="EMBL" id="DVMQ01000003">
    <property type="protein sequence ID" value="HIU23420.1"/>
    <property type="molecule type" value="Genomic_DNA"/>
</dbReference>
<dbReference type="Gene3D" id="3.10.20.800">
    <property type="match status" value="1"/>
</dbReference>
<keyword evidence="4 6" id="KW-0573">Peptidoglycan synthesis</keyword>
<keyword evidence="2" id="KW-0808">Transferase</keyword>
<reference evidence="10" key="2">
    <citation type="journal article" date="2021" name="PeerJ">
        <title>Extensive microbial diversity within the chicken gut microbiome revealed by metagenomics and culture.</title>
        <authorList>
            <person name="Gilroy R."/>
            <person name="Ravi A."/>
            <person name="Getino M."/>
            <person name="Pursley I."/>
            <person name="Horton D.L."/>
            <person name="Alikhan N.F."/>
            <person name="Baker D."/>
            <person name="Gharbi K."/>
            <person name="Hall N."/>
            <person name="Watson M."/>
            <person name="Adriaenssens E.M."/>
            <person name="Foster-Nyarko E."/>
            <person name="Jarju S."/>
            <person name="Secka A."/>
            <person name="Antonio M."/>
            <person name="Oren A."/>
            <person name="Chaudhuri R.R."/>
            <person name="La Ragione R."/>
            <person name="Hildebrand F."/>
            <person name="Pallen M.J."/>
        </authorList>
    </citation>
    <scope>NUCLEOTIDE SEQUENCE</scope>
    <source>
        <strain evidence="10">ChiHjej12B11-29160</strain>
    </source>
</reference>
<keyword evidence="8" id="KW-1133">Transmembrane helix</keyword>
<accession>A0A9D1L444</accession>
<evidence type="ECO:0000256" key="5">
    <source>
        <dbReference type="ARBA" id="ARBA00023316"/>
    </source>
</evidence>
<dbReference type="AlphaFoldDB" id="A0A9D1L444"/>
<feature type="active site" description="Nucleophile" evidence="6">
    <location>
        <position position="487"/>
    </location>
</feature>
<dbReference type="Pfam" id="PF03734">
    <property type="entry name" value="YkuD"/>
    <property type="match status" value="1"/>
</dbReference>
<dbReference type="CDD" id="cd16913">
    <property type="entry name" value="YkuD_like"/>
    <property type="match status" value="1"/>
</dbReference>
<dbReference type="InterPro" id="IPR038063">
    <property type="entry name" value="Transpep_catalytic_dom"/>
</dbReference>
<evidence type="ECO:0000256" key="4">
    <source>
        <dbReference type="ARBA" id="ARBA00022984"/>
    </source>
</evidence>
<dbReference type="PANTHER" id="PTHR30582:SF33">
    <property type="entry name" value="EXPORTED PROTEIN"/>
    <property type="match status" value="1"/>
</dbReference>
<dbReference type="GO" id="GO:0005576">
    <property type="term" value="C:extracellular region"/>
    <property type="evidence" value="ECO:0007669"/>
    <property type="project" value="TreeGrafter"/>
</dbReference>
<evidence type="ECO:0000256" key="8">
    <source>
        <dbReference type="SAM" id="Phobius"/>
    </source>
</evidence>
<dbReference type="SUPFAM" id="SSF143985">
    <property type="entry name" value="L,D-transpeptidase pre-catalytic domain-like"/>
    <property type="match status" value="1"/>
</dbReference>